<sequence length="55" mass="5896">MSFTSTPTAGDNPSQPPSTAATVPKLRQLGMERTGIVDENGAENRKKSLHDPMNL</sequence>
<dbReference type="PaxDb" id="4081-Solyc02g093260.1.1"/>
<dbReference type="EnsemblPlants" id="Solyc02g093260.1.1">
    <property type="protein sequence ID" value="Solyc02g093260.1.1.1"/>
    <property type="gene ID" value="Solyc02g093260.1"/>
</dbReference>
<reference evidence="2" key="2">
    <citation type="submission" date="2019-01" db="UniProtKB">
        <authorList>
            <consortium name="EnsemblPlants"/>
        </authorList>
    </citation>
    <scope>IDENTIFICATION</scope>
    <source>
        <strain evidence="2">cv. Heinz 1706</strain>
    </source>
</reference>
<name>A0A3Q7FZQ1_SOLLC</name>
<proteinExistence type="predicted"/>
<dbReference type="Gramene" id="Solyc02g093260.1.1">
    <property type="protein sequence ID" value="Solyc02g093260.1.1.1"/>
    <property type="gene ID" value="Solyc02g093260.1"/>
</dbReference>
<evidence type="ECO:0000313" key="3">
    <source>
        <dbReference type="Proteomes" id="UP000004994"/>
    </source>
</evidence>
<feature type="compositionally biased region" description="Polar residues" evidence="1">
    <location>
        <begin position="1"/>
        <end position="21"/>
    </location>
</feature>
<evidence type="ECO:0000313" key="2">
    <source>
        <dbReference type="EnsemblPlants" id="Solyc02g093260.1.1.1"/>
    </source>
</evidence>
<reference evidence="2" key="1">
    <citation type="journal article" date="2012" name="Nature">
        <title>The tomato genome sequence provides insights into fleshy fruit evolution.</title>
        <authorList>
            <consortium name="Tomato Genome Consortium"/>
        </authorList>
    </citation>
    <scope>NUCLEOTIDE SEQUENCE [LARGE SCALE GENOMIC DNA]</scope>
    <source>
        <strain evidence="2">cv. Heinz 1706</strain>
    </source>
</reference>
<dbReference type="Proteomes" id="UP000004994">
    <property type="component" value="Chromosome 2"/>
</dbReference>
<accession>A0A3Q7FZQ1</accession>
<dbReference type="AlphaFoldDB" id="A0A3Q7FZQ1"/>
<dbReference type="InParanoid" id="A0A3Q7FZQ1"/>
<feature type="region of interest" description="Disordered" evidence="1">
    <location>
        <begin position="1"/>
        <end position="55"/>
    </location>
</feature>
<organism evidence="2">
    <name type="scientific">Solanum lycopersicum</name>
    <name type="common">Tomato</name>
    <name type="synonym">Lycopersicon esculentum</name>
    <dbReference type="NCBI Taxonomy" id="4081"/>
    <lineage>
        <taxon>Eukaryota</taxon>
        <taxon>Viridiplantae</taxon>
        <taxon>Streptophyta</taxon>
        <taxon>Embryophyta</taxon>
        <taxon>Tracheophyta</taxon>
        <taxon>Spermatophyta</taxon>
        <taxon>Magnoliopsida</taxon>
        <taxon>eudicotyledons</taxon>
        <taxon>Gunneridae</taxon>
        <taxon>Pentapetalae</taxon>
        <taxon>asterids</taxon>
        <taxon>lamiids</taxon>
        <taxon>Solanales</taxon>
        <taxon>Solanaceae</taxon>
        <taxon>Solanoideae</taxon>
        <taxon>Solaneae</taxon>
        <taxon>Solanum</taxon>
        <taxon>Solanum subgen. Lycopersicon</taxon>
    </lineage>
</organism>
<keyword evidence="3" id="KW-1185">Reference proteome</keyword>
<evidence type="ECO:0000256" key="1">
    <source>
        <dbReference type="SAM" id="MobiDB-lite"/>
    </source>
</evidence>
<feature type="compositionally biased region" description="Basic and acidic residues" evidence="1">
    <location>
        <begin position="42"/>
        <end position="55"/>
    </location>
</feature>
<protein>
    <submittedName>
        <fullName evidence="2">Uncharacterized protein</fullName>
    </submittedName>
</protein>